<dbReference type="PANTHER" id="PTHR24416:SF525">
    <property type="entry name" value="INSULIN-LIKE RECEPTOR"/>
    <property type="match status" value="1"/>
</dbReference>
<evidence type="ECO:0000256" key="4">
    <source>
        <dbReference type="ARBA" id="ARBA00022737"/>
    </source>
</evidence>
<dbReference type="Pfam" id="PF07714">
    <property type="entry name" value="PK_Tyr_Ser-Thr"/>
    <property type="match status" value="1"/>
</dbReference>
<dbReference type="SMART" id="SM00219">
    <property type="entry name" value="TyrKc"/>
    <property type="match status" value="1"/>
</dbReference>
<dbReference type="GO" id="GO:0008286">
    <property type="term" value="P:insulin receptor signaling pathway"/>
    <property type="evidence" value="ECO:0000318"/>
    <property type="project" value="GO_Central"/>
</dbReference>
<dbReference type="GO" id="GO:0005899">
    <property type="term" value="C:insulin receptor complex"/>
    <property type="evidence" value="ECO:0000318"/>
    <property type="project" value="GO_Central"/>
</dbReference>
<dbReference type="HOGENOM" id="CLU_000288_7_40_1"/>
<dbReference type="EnsemblMetazoa" id="HelroT91450">
    <property type="protein sequence ID" value="HelroP91450"/>
    <property type="gene ID" value="HelroG91450"/>
</dbReference>
<dbReference type="eggNOG" id="KOG4258">
    <property type="taxonomic scope" value="Eukaryota"/>
</dbReference>
<dbReference type="EMBL" id="AMQM01008661">
    <property type="status" value="NOT_ANNOTATED_CDS"/>
    <property type="molecule type" value="Genomic_DNA"/>
</dbReference>
<keyword evidence="8" id="KW-0472">Membrane</keyword>
<dbReference type="AlphaFoldDB" id="T1G839"/>
<evidence type="ECO:0000256" key="8">
    <source>
        <dbReference type="ARBA" id="ARBA00023136"/>
    </source>
</evidence>
<keyword evidence="2" id="KW-0812">Transmembrane</keyword>
<dbReference type="GeneID" id="20217236"/>
<evidence type="ECO:0000259" key="9">
    <source>
        <dbReference type="PROSITE" id="PS50011"/>
    </source>
</evidence>
<dbReference type="GO" id="GO:0005886">
    <property type="term" value="C:plasma membrane"/>
    <property type="evidence" value="ECO:0000318"/>
    <property type="project" value="GO_Central"/>
</dbReference>
<evidence type="ECO:0000256" key="2">
    <source>
        <dbReference type="ARBA" id="ARBA00022692"/>
    </source>
</evidence>
<evidence type="ECO:0000256" key="6">
    <source>
        <dbReference type="ARBA" id="ARBA00022840"/>
    </source>
</evidence>
<dbReference type="GO" id="GO:0042593">
    <property type="term" value="P:glucose homeostasis"/>
    <property type="evidence" value="ECO:0000318"/>
    <property type="project" value="GO_Central"/>
</dbReference>
<dbReference type="GO" id="GO:0005524">
    <property type="term" value="F:ATP binding"/>
    <property type="evidence" value="ECO:0007669"/>
    <property type="project" value="UniProtKB-KW"/>
</dbReference>
<dbReference type="InterPro" id="IPR008266">
    <property type="entry name" value="Tyr_kinase_AS"/>
</dbReference>
<dbReference type="Proteomes" id="UP000015101">
    <property type="component" value="Unassembled WGS sequence"/>
</dbReference>
<evidence type="ECO:0000256" key="1">
    <source>
        <dbReference type="ARBA" id="ARBA00004479"/>
    </source>
</evidence>
<dbReference type="CTD" id="20217236"/>
<keyword evidence="7" id="KW-1133">Transmembrane helix</keyword>
<dbReference type="InterPro" id="IPR000719">
    <property type="entry name" value="Prot_kinase_dom"/>
</dbReference>
<evidence type="ECO:0000313" key="12">
    <source>
        <dbReference type="Proteomes" id="UP000015101"/>
    </source>
</evidence>
<gene>
    <name evidence="11" type="primary">20217236</name>
    <name evidence="10" type="ORF">HELRODRAFT_91450</name>
</gene>
<keyword evidence="4" id="KW-0677">Repeat</keyword>
<dbReference type="GO" id="GO:0030424">
    <property type="term" value="C:axon"/>
    <property type="evidence" value="ECO:0000318"/>
    <property type="project" value="GO_Central"/>
</dbReference>
<dbReference type="SUPFAM" id="SSF56112">
    <property type="entry name" value="Protein kinase-like (PK-like)"/>
    <property type="match status" value="1"/>
</dbReference>
<dbReference type="RefSeq" id="XP_009010538.1">
    <property type="nucleotide sequence ID" value="XM_009012290.1"/>
</dbReference>
<protein>
    <recommendedName>
        <fullName evidence="9">Protein kinase domain-containing protein</fullName>
    </recommendedName>
</protein>
<feature type="domain" description="Protein kinase" evidence="9">
    <location>
        <begin position="1"/>
        <end position="213"/>
    </location>
</feature>
<dbReference type="PIRSF" id="PIRSF000654">
    <property type="entry name" value="Integrin-linked_kinase"/>
    <property type="match status" value="1"/>
</dbReference>
<dbReference type="GO" id="GO:0043560">
    <property type="term" value="F:insulin receptor substrate binding"/>
    <property type="evidence" value="ECO:0000318"/>
    <property type="project" value="GO_Central"/>
</dbReference>
<dbReference type="GO" id="GO:0005009">
    <property type="term" value="F:insulin receptor activity"/>
    <property type="evidence" value="ECO:0000318"/>
    <property type="project" value="GO_Central"/>
</dbReference>
<evidence type="ECO:0000256" key="7">
    <source>
        <dbReference type="ARBA" id="ARBA00022989"/>
    </source>
</evidence>
<dbReference type="OrthoDB" id="10261027at2759"/>
<keyword evidence="12" id="KW-1185">Reference proteome</keyword>
<keyword evidence="3" id="KW-0732">Signal</keyword>
<keyword evidence="5" id="KW-0547">Nucleotide-binding</keyword>
<evidence type="ECO:0000313" key="10">
    <source>
        <dbReference type="EMBL" id="ESO11378.1"/>
    </source>
</evidence>
<dbReference type="KEGG" id="hro:HELRODRAFT_91450"/>
<dbReference type="GO" id="GO:0043410">
    <property type="term" value="P:positive regulation of MAPK cascade"/>
    <property type="evidence" value="ECO:0000318"/>
    <property type="project" value="GO_Central"/>
</dbReference>
<dbReference type="GO" id="GO:0051897">
    <property type="term" value="P:positive regulation of phosphatidylinositol 3-kinase/protein kinase B signal transduction"/>
    <property type="evidence" value="ECO:0000318"/>
    <property type="project" value="GO_Central"/>
</dbReference>
<evidence type="ECO:0000313" key="11">
    <source>
        <dbReference type="EnsemblMetazoa" id="HelroP91450"/>
    </source>
</evidence>
<reference evidence="12" key="1">
    <citation type="submission" date="2012-12" db="EMBL/GenBank/DDBJ databases">
        <authorList>
            <person name="Hellsten U."/>
            <person name="Grimwood J."/>
            <person name="Chapman J.A."/>
            <person name="Shapiro H."/>
            <person name="Aerts A."/>
            <person name="Otillar R.P."/>
            <person name="Terry A.Y."/>
            <person name="Boore J.L."/>
            <person name="Simakov O."/>
            <person name="Marletaz F."/>
            <person name="Cho S.-J."/>
            <person name="Edsinger-Gonzales E."/>
            <person name="Havlak P."/>
            <person name="Kuo D.-H."/>
            <person name="Larsson T."/>
            <person name="Lv J."/>
            <person name="Arendt D."/>
            <person name="Savage R."/>
            <person name="Osoegawa K."/>
            <person name="de Jong P."/>
            <person name="Lindberg D.R."/>
            <person name="Seaver E.C."/>
            <person name="Weisblat D.A."/>
            <person name="Putnam N.H."/>
            <person name="Grigoriev I.V."/>
            <person name="Rokhsar D.S."/>
        </authorList>
    </citation>
    <scope>NUCLEOTIDE SEQUENCE</scope>
</reference>
<dbReference type="InterPro" id="IPR020635">
    <property type="entry name" value="Tyr_kinase_cat_dom"/>
</dbReference>
<organism evidence="11 12">
    <name type="scientific">Helobdella robusta</name>
    <name type="common">Californian leech</name>
    <dbReference type="NCBI Taxonomy" id="6412"/>
    <lineage>
        <taxon>Eukaryota</taxon>
        <taxon>Metazoa</taxon>
        <taxon>Spiralia</taxon>
        <taxon>Lophotrochozoa</taxon>
        <taxon>Annelida</taxon>
        <taxon>Clitellata</taxon>
        <taxon>Hirudinea</taxon>
        <taxon>Rhynchobdellida</taxon>
        <taxon>Glossiphoniidae</taxon>
        <taxon>Helobdella</taxon>
    </lineage>
</organism>
<dbReference type="EMBL" id="KB095821">
    <property type="protein sequence ID" value="ESO11378.1"/>
    <property type="molecule type" value="Genomic_DNA"/>
</dbReference>
<dbReference type="InterPro" id="IPR011009">
    <property type="entry name" value="Kinase-like_dom_sf"/>
</dbReference>
<sequence length="231" mass="26587">FIHSFTINRVFDCYHVIKLLGVVSATTPCLVVMEMMLNGDLLSFIRRYRRNDSSHNDDDDDELLLGMAAEIADGMAYLGHKHYIHRDLAARNCLVDHNLVVKISAFHSVEEAMPVRWMAPEVLRRPGFNVESDVWSFGVVLWEMMSRGLRPYMSLSNEKVIPFVGGGGRLVIDSNWPPIAKEIMVSCWHERPSQRISFKEIVENLTNYVKPHFLNKSFCYGEYYHNSSSSR</sequence>
<accession>T1G839</accession>
<evidence type="ECO:0000256" key="3">
    <source>
        <dbReference type="ARBA" id="ARBA00022729"/>
    </source>
</evidence>
<evidence type="ECO:0000256" key="5">
    <source>
        <dbReference type="ARBA" id="ARBA00022741"/>
    </source>
</evidence>
<dbReference type="PRINTS" id="PR00109">
    <property type="entry name" value="TYRKINASE"/>
</dbReference>
<dbReference type="PROSITE" id="PS00109">
    <property type="entry name" value="PROTEIN_KINASE_TYR"/>
    <property type="match status" value="1"/>
</dbReference>
<reference evidence="10 12" key="2">
    <citation type="journal article" date="2013" name="Nature">
        <title>Insights into bilaterian evolution from three spiralian genomes.</title>
        <authorList>
            <person name="Simakov O."/>
            <person name="Marletaz F."/>
            <person name="Cho S.J."/>
            <person name="Edsinger-Gonzales E."/>
            <person name="Havlak P."/>
            <person name="Hellsten U."/>
            <person name="Kuo D.H."/>
            <person name="Larsson T."/>
            <person name="Lv J."/>
            <person name="Arendt D."/>
            <person name="Savage R."/>
            <person name="Osoegawa K."/>
            <person name="de Jong P."/>
            <person name="Grimwood J."/>
            <person name="Chapman J.A."/>
            <person name="Shapiro H."/>
            <person name="Aerts A."/>
            <person name="Otillar R.P."/>
            <person name="Terry A.Y."/>
            <person name="Boore J.L."/>
            <person name="Grigoriev I.V."/>
            <person name="Lindberg D.R."/>
            <person name="Seaver E.C."/>
            <person name="Weisblat D.A."/>
            <person name="Putnam N.H."/>
            <person name="Rokhsar D.S."/>
        </authorList>
    </citation>
    <scope>NUCLEOTIDE SEQUENCE</scope>
</reference>
<dbReference type="Gene3D" id="1.10.510.10">
    <property type="entry name" value="Transferase(Phosphotransferase) domain 1"/>
    <property type="match status" value="1"/>
</dbReference>
<dbReference type="PANTHER" id="PTHR24416">
    <property type="entry name" value="TYROSINE-PROTEIN KINASE RECEPTOR"/>
    <property type="match status" value="1"/>
</dbReference>
<dbReference type="InterPro" id="IPR050122">
    <property type="entry name" value="RTK"/>
</dbReference>
<dbReference type="InParanoid" id="T1G839"/>
<reference evidence="11" key="3">
    <citation type="submission" date="2015-06" db="UniProtKB">
        <authorList>
            <consortium name="EnsemblMetazoa"/>
        </authorList>
    </citation>
    <scope>IDENTIFICATION</scope>
</reference>
<comment type="subcellular location">
    <subcellularLocation>
        <location evidence="1">Membrane</location>
        <topology evidence="1">Single-pass type I membrane protein</topology>
    </subcellularLocation>
</comment>
<dbReference type="STRING" id="6412.T1G839"/>
<name>T1G839_HELRO</name>
<dbReference type="InterPro" id="IPR001245">
    <property type="entry name" value="Ser-Thr/Tyr_kinase_cat_dom"/>
</dbReference>
<keyword evidence="6" id="KW-0067">ATP-binding</keyword>
<dbReference type="PROSITE" id="PS50011">
    <property type="entry name" value="PROTEIN_KINASE_DOM"/>
    <property type="match status" value="1"/>
</dbReference>
<proteinExistence type="predicted"/>